<evidence type="ECO:0000313" key="1">
    <source>
        <dbReference type="EMBL" id="AEP09365.1"/>
    </source>
</evidence>
<dbReference type="EMBL" id="CP002382">
    <property type="protein sequence ID" value="AEP09365.1"/>
    <property type="molecule type" value="Genomic_DNA"/>
</dbReference>
<dbReference type="RefSeq" id="WP_014102588.1">
    <property type="nucleotide sequence ID" value="NC_016026.1"/>
</dbReference>
<dbReference type="Proteomes" id="UP000009286">
    <property type="component" value="Chromosome"/>
</dbReference>
<dbReference type="HOGENOM" id="CLU_1904309_0_0_5"/>
<gene>
    <name evidence="1" type="ordered locus">MICA_1035</name>
</gene>
<keyword evidence="2" id="KW-1185">Reference proteome</keyword>
<accession>G2KLY6</accession>
<dbReference type="KEGG" id="mai:MICA_1035"/>
<name>G2KLY6_MICAA</name>
<evidence type="ECO:0000313" key="2">
    <source>
        <dbReference type="Proteomes" id="UP000009286"/>
    </source>
</evidence>
<protein>
    <submittedName>
        <fullName evidence="1">Uncharacterized protein</fullName>
    </submittedName>
</protein>
<dbReference type="OrthoDB" id="9826119at2"/>
<sequence length="133" mass="14541">MYQEAQKFASIFNTMSDDFAKLAKDGMRFAIPVTNKDMFNALSAAKAKALGPVEAVLAGVEAKLHYVEKAPTADKPGYIAFSDEGQSMAVLKGLRATGHWTAMFETIDQNRFGMTAINSDGSSRYRLLPKLAR</sequence>
<dbReference type="AlphaFoldDB" id="G2KLY6"/>
<reference evidence="1 2" key="1">
    <citation type="journal article" date="2011" name="BMC Genomics">
        <title>Genomic insights into an obligate epibiotic bacterial predator: Micavibrio aeruginosavorus ARL-13.</title>
        <authorList>
            <person name="Wang Z."/>
            <person name="Kadouri D."/>
            <person name="Wu M."/>
        </authorList>
    </citation>
    <scope>NUCLEOTIDE SEQUENCE [LARGE SCALE GENOMIC DNA]</scope>
    <source>
        <strain evidence="1 2">ARL-13</strain>
    </source>
</reference>
<organism evidence="1 2">
    <name type="scientific">Micavibrio aeruginosavorus (strain ARL-13)</name>
    <dbReference type="NCBI Taxonomy" id="856793"/>
    <lineage>
        <taxon>Bacteria</taxon>
        <taxon>Pseudomonadati</taxon>
        <taxon>Bdellovibrionota</taxon>
        <taxon>Bdellovibrionia</taxon>
        <taxon>Bdellovibrionales</taxon>
        <taxon>Pseudobdellovibrionaceae</taxon>
        <taxon>Micavibrio</taxon>
    </lineage>
</organism>
<proteinExistence type="predicted"/>